<comment type="caution">
    <text evidence="5">The sequence shown here is derived from an EMBL/GenBank/DDBJ whole genome shotgun (WGS) entry which is preliminary data.</text>
</comment>
<accession>A0A1G2TWH0</accession>
<evidence type="ECO:0008006" key="7">
    <source>
        <dbReference type="Google" id="ProtNLM"/>
    </source>
</evidence>
<evidence type="ECO:0000256" key="1">
    <source>
        <dbReference type="ARBA" id="ARBA00022857"/>
    </source>
</evidence>
<dbReference type="GO" id="GO:0005737">
    <property type="term" value="C:cytoplasm"/>
    <property type="evidence" value="ECO:0007669"/>
    <property type="project" value="TreeGrafter"/>
</dbReference>
<keyword evidence="1" id="KW-0521">NADP</keyword>
<dbReference type="InterPro" id="IPR036291">
    <property type="entry name" value="NAD(P)-bd_dom_sf"/>
</dbReference>
<dbReference type="AlphaFoldDB" id="A0A1G2TWH0"/>
<evidence type="ECO:0000256" key="2">
    <source>
        <dbReference type="ARBA" id="ARBA00023002"/>
    </source>
</evidence>
<proteinExistence type="inferred from homology"/>
<reference evidence="5 6" key="1">
    <citation type="journal article" date="2016" name="Nat. Commun.">
        <title>Thousands of microbial genomes shed light on interconnected biogeochemical processes in an aquifer system.</title>
        <authorList>
            <person name="Anantharaman K."/>
            <person name="Brown C.T."/>
            <person name="Hug L.A."/>
            <person name="Sharon I."/>
            <person name="Castelle C.J."/>
            <person name="Probst A.J."/>
            <person name="Thomas B.C."/>
            <person name="Singh A."/>
            <person name="Wilkins M.J."/>
            <person name="Karaoz U."/>
            <person name="Brodie E.L."/>
            <person name="Williams K.H."/>
            <person name="Hubbard S.S."/>
            <person name="Banfield J.F."/>
        </authorList>
    </citation>
    <scope>NUCLEOTIDE SEQUENCE [LARGE SCALE GENOMIC DNA]</scope>
</reference>
<evidence type="ECO:0000256" key="3">
    <source>
        <dbReference type="RuleBase" id="RU000363"/>
    </source>
</evidence>
<gene>
    <name evidence="5" type="ORF">A3A96_02065</name>
</gene>
<dbReference type="PANTHER" id="PTHR43544">
    <property type="entry name" value="SHORT-CHAIN DEHYDROGENASE/REDUCTASE"/>
    <property type="match status" value="1"/>
</dbReference>
<evidence type="ECO:0000313" key="5">
    <source>
        <dbReference type="EMBL" id="OHB01509.1"/>
    </source>
</evidence>
<keyword evidence="2" id="KW-0560">Oxidoreductase</keyword>
<dbReference type="Gene3D" id="3.40.50.720">
    <property type="entry name" value="NAD(P)-binding Rossmann-like Domain"/>
    <property type="match status" value="1"/>
</dbReference>
<dbReference type="Proteomes" id="UP000177707">
    <property type="component" value="Unassembled WGS sequence"/>
</dbReference>
<dbReference type="Pfam" id="PF00106">
    <property type="entry name" value="adh_short"/>
    <property type="match status" value="1"/>
</dbReference>
<dbReference type="InterPro" id="IPR002347">
    <property type="entry name" value="SDR_fam"/>
</dbReference>
<evidence type="ECO:0000256" key="4">
    <source>
        <dbReference type="SAM" id="MobiDB-lite"/>
    </source>
</evidence>
<feature type="region of interest" description="Disordered" evidence="4">
    <location>
        <begin position="180"/>
        <end position="200"/>
    </location>
</feature>
<dbReference type="PRINTS" id="PR00081">
    <property type="entry name" value="GDHRDH"/>
</dbReference>
<organism evidence="5 6">
    <name type="scientific">Candidatus Zambryskibacteria bacterium RIFCSPLOWO2_01_FULL_39_39</name>
    <dbReference type="NCBI Taxonomy" id="1802758"/>
    <lineage>
        <taxon>Bacteria</taxon>
        <taxon>Candidatus Zambryskiibacteriota</taxon>
    </lineage>
</organism>
<protein>
    <recommendedName>
        <fullName evidence="7">Short-chain dehydrogenase</fullName>
    </recommendedName>
</protein>
<dbReference type="PANTHER" id="PTHR43544:SF7">
    <property type="entry name" value="NADB-LER2"/>
    <property type="match status" value="1"/>
</dbReference>
<feature type="compositionally biased region" description="Basic and acidic residues" evidence="4">
    <location>
        <begin position="188"/>
        <end position="197"/>
    </location>
</feature>
<dbReference type="PRINTS" id="PR00080">
    <property type="entry name" value="SDRFAMILY"/>
</dbReference>
<sequence length="225" mass="25095">MKTVVITGASRGIGLATAQKFIAEGWKVIGTYLNNPIPIESSNLVSIQFDQSSPESIGQAVEKIKKLGVKIDALINNAGIILDAHENIADIQKIRKTFEVNIFGLINLTEQLLPLMTKKGHIINLDSNYGSFSFPIDDESSTGYRLTKAALNMYTRALAFRLKNKEVIVSSLDPGWVKTDMGNDVASETEKPDREPEQPAEDIYNLVNKITETGYFWKFGKKREW</sequence>
<dbReference type="STRING" id="1802758.A3A96_02065"/>
<dbReference type="SUPFAM" id="SSF51735">
    <property type="entry name" value="NAD(P)-binding Rossmann-fold domains"/>
    <property type="match status" value="1"/>
</dbReference>
<dbReference type="EMBL" id="MHWB01000012">
    <property type="protein sequence ID" value="OHB01509.1"/>
    <property type="molecule type" value="Genomic_DNA"/>
</dbReference>
<evidence type="ECO:0000313" key="6">
    <source>
        <dbReference type="Proteomes" id="UP000177707"/>
    </source>
</evidence>
<dbReference type="GO" id="GO:0016491">
    <property type="term" value="F:oxidoreductase activity"/>
    <property type="evidence" value="ECO:0007669"/>
    <property type="project" value="UniProtKB-KW"/>
</dbReference>
<name>A0A1G2TWH0_9BACT</name>
<dbReference type="InterPro" id="IPR051468">
    <property type="entry name" value="Fungal_SecMetab_SDRs"/>
</dbReference>
<comment type="similarity">
    <text evidence="3">Belongs to the short-chain dehydrogenases/reductases (SDR) family.</text>
</comment>